<accession>A0A9E2KT55</accession>
<feature type="signal peptide" evidence="1">
    <location>
        <begin position="1"/>
        <end position="30"/>
    </location>
</feature>
<dbReference type="Proteomes" id="UP000823844">
    <property type="component" value="Unassembled WGS sequence"/>
</dbReference>
<organism evidence="3 4">
    <name type="scientific">Candidatus Lactobacillus pullistercoris</name>
    <dbReference type="NCBI Taxonomy" id="2838636"/>
    <lineage>
        <taxon>Bacteria</taxon>
        <taxon>Bacillati</taxon>
        <taxon>Bacillota</taxon>
        <taxon>Bacilli</taxon>
        <taxon>Lactobacillales</taxon>
        <taxon>Lactobacillaceae</taxon>
        <taxon>Lactobacillus</taxon>
    </lineage>
</organism>
<gene>
    <name evidence="3" type="ORF">H9806_08045</name>
</gene>
<dbReference type="EMBL" id="JAHLFT010000103">
    <property type="protein sequence ID" value="MBU3829050.1"/>
    <property type="molecule type" value="Genomic_DNA"/>
</dbReference>
<reference evidence="3" key="2">
    <citation type="submission" date="2021-04" db="EMBL/GenBank/DDBJ databases">
        <authorList>
            <person name="Gilroy R."/>
        </authorList>
    </citation>
    <scope>NUCLEOTIDE SEQUENCE</scope>
    <source>
        <strain evidence="3">F6-686</strain>
    </source>
</reference>
<dbReference type="Pfam" id="PF13457">
    <property type="entry name" value="GW"/>
    <property type="match status" value="1"/>
</dbReference>
<evidence type="ECO:0000313" key="3">
    <source>
        <dbReference type="EMBL" id="MBU3829050.1"/>
    </source>
</evidence>
<evidence type="ECO:0000256" key="1">
    <source>
        <dbReference type="SAM" id="SignalP"/>
    </source>
</evidence>
<reference evidence="3" key="1">
    <citation type="journal article" date="2021" name="PeerJ">
        <title>Extensive microbial diversity within the chicken gut microbiome revealed by metagenomics and culture.</title>
        <authorList>
            <person name="Gilroy R."/>
            <person name="Ravi A."/>
            <person name="Getino M."/>
            <person name="Pursley I."/>
            <person name="Horton D.L."/>
            <person name="Alikhan N.F."/>
            <person name="Baker D."/>
            <person name="Gharbi K."/>
            <person name="Hall N."/>
            <person name="Watson M."/>
            <person name="Adriaenssens E.M."/>
            <person name="Foster-Nyarko E."/>
            <person name="Jarju S."/>
            <person name="Secka A."/>
            <person name="Antonio M."/>
            <person name="Oren A."/>
            <person name="Chaudhuri R.R."/>
            <person name="La Ragione R."/>
            <person name="Hildebrand F."/>
            <person name="Pallen M.J."/>
        </authorList>
    </citation>
    <scope>NUCLEOTIDE SEQUENCE</scope>
    <source>
        <strain evidence="3">F6-686</strain>
    </source>
</reference>
<dbReference type="AlphaFoldDB" id="A0A9E2KT55"/>
<feature type="chain" id="PRO_5038877634" evidence="1">
    <location>
        <begin position="31"/>
        <end position="519"/>
    </location>
</feature>
<sequence length="519" mass="58914">MNYKKILTISSAALLSLGLLGLANNQTANAKKTQVQETNSYNLMTKVAGNKNYAIWKTVRNGKPKYKVADGINFRYNHIQSNQSIKTKKYTYWLIYVDGRRVGWVNEHYFARNKISVAKNVSLVNNRDYDFNVKDSISYVTDKTGSIVDNSEVKVSEDSVNCAEPKTVNIKYTLGSAEANSKVTVRKTTSEGIADANTVKTQPGTRSFPSWKYHYGASINYLSPKLFIPEKKRHTWTSGDLTLKTRLYQPVYLSVKTDTMKDGNINRVGHIPEGLTVSNGWAYTSLLSHTNLLSGHIVGYNLNKLVNPYNPQHLLTMSQKKFNTYVKNIKVSPYIPIGHGQAMGSTDKYVYVLANDNKKLGTSASEELFQIKKSDLTINKVWTIKCWDGTKEAPRYFKNAVVVNDHLMYALFYDHTQQRYEYWRFDRTGDNWNPEIVGATKDAFVGNGEPVQGFTYDPINDNFYIVYNDLVVKLTTDGKIVDHYTFKTGRESEGISVSDNKLWINLAQRAELLESNKLN</sequence>
<dbReference type="SUPFAM" id="SSF82057">
    <property type="entry name" value="Prokaryotic SH3-related domain"/>
    <property type="match status" value="1"/>
</dbReference>
<keyword evidence="1" id="KW-0732">Signal</keyword>
<evidence type="ECO:0000313" key="4">
    <source>
        <dbReference type="Proteomes" id="UP000823844"/>
    </source>
</evidence>
<proteinExistence type="predicted"/>
<feature type="domain" description="GW" evidence="2">
    <location>
        <begin position="40"/>
        <end position="110"/>
    </location>
</feature>
<name>A0A9E2KT55_9LACO</name>
<protein>
    <submittedName>
        <fullName evidence="3">SH3-like domain-containing protein</fullName>
    </submittedName>
</protein>
<dbReference type="InterPro" id="IPR025987">
    <property type="entry name" value="GW_dom"/>
</dbReference>
<evidence type="ECO:0000259" key="2">
    <source>
        <dbReference type="Pfam" id="PF13457"/>
    </source>
</evidence>
<comment type="caution">
    <text evidence="3">The sequence shown here is derived from an EMBL/GenBank/DDBJ whole genome shotgun (WGS) entry which is preliminary data.</text>
</comment>